<accession>A0A3N9TLG1</accession>
<dbReference type="PANTHER" id="PTHR43736">
    <property type="entry name" value="ADP-RIBOSE PYROPHOSPHATASE"/>
    <property type="match status" value="1"/>
</dbReference>
<organism evidence="1 2">
    <name type="scientific">Vibrio viridaestus</name>
    <dbReference type="NCBI Taxonomy" id="2487322"/>
    <lineage>
        <taxon>Bacteria</taxon>
        <taxon>Pseudomonadati</taxon>
        <taxon>Pseudomonadota</taxon>
        <taxon>Gammaproteobacteria</taxon>
        <taxon>Vibrionales</taxon>
        <taxon>Vibrionaceae</taxon>
        <taxon>Vibrio</taxon>
    </lineage>
</organism>
<dbReference type="PANTHER" id="PTHR43736:SF4">
    <property type="entry name" value="SLR1690 PROTEIN"/>
    <property type="match status" value="1"/>
</dbReference>
<reference evidence="1 2" key="1">
    <citation type="submission" date="2018-11" db="EMBL/GenBank/DDBJ databases">
        <title>Vibrio LJC006 sp. nov., isolated from seawater during the bloom of the enteromorpha.</title>
        <authorList>
            <person name="Liang J."/>
        </authorList>
    </citation>
    <scope>NUCLEOTIDE SEQUENCE [LARGE SCALE GENOMIC DNA]</scope>
    <source>
        <strain evidence="1 2">LJC006</strain>
    </source>
</reference>
<dbReference type="EMBL" id="RJVQ01000001">
    <property type="protein sequence ID" value="RQW65117.1"/>
    <property type="molecule type" value="Genomic_DNA"/>
</dbReference>
<dbReference type="Gene3D" id="1.10.10.10">
    <property type="entry name" value="Winged helix-like DNA-binding domain superfamily/Winged helix DNA-binding domain"/>
    <property type="match status" value="1"/>
</dbReference>
<dbReference type="SUPFAM" id="SSF55811">
    <property type="entry name" value="Nudix"/>
    <property type="match status" value="1"/>
</dbReference>
<dbReference type="OrthoDB" id="542521at2"/>
<keyword evidence="2" id="KW-1185">Reference proteome</keyword>
<dbReference type="CDD" id="cd18873">
    <property type="entry name" value="NUDIX_NadM_like"/>
    <property type="match status" value="1"/>
</dbReference>
<dbReference type="InterPro" id="IPR015797">
    <property type="entry name" value="NUDIX_hydrolase-like_dom_sf"/>
</dbReference>
<proteinExistence type="predicted"/>
<name>A0A3N9TLG1_9VIBR</name>
<protein>
    <submittedName>
        <fullName evidence="1">NUDIX hydrolase</fullName>
    </submittedName>
</protein>
<dbReference type="GO" id="GO:0016787">
    <property type="term" value="F:hydrolase activity"/>
    <property type="evidence" value="ECO:0007669"/>
    <property type="project" value="UniProtKB-KW"/>
</dbReference>
<gene>
    <name evidence="1" type="ORF">EES38_03525</name>
</gene>
<comment type="caution">
    <text evidence="1">The sequence shown here is derived from an EMBL/GenBank/DDBJ whole genome shotgun (WGS) entry which is preliminary data.</text>
</comment>
<dbReference type="Proteomes" id="UP000281112">
    <property type="component" value="Unassembled WGS sequence"/>
</dbReference>
<evidence type="ECO:0000313" key="2">
    <source>
        <dbReference type="Proteomes" id="UP000281112"/>
    </source>
</evidence>
<evidence type="ECO:0000313" key="1">
    <source>
        <dbReference type="EMBL" id="RQW65117.1"/>
    </source>
</evidence>
<dbReference type="AlphaFoldDB" id="A0A3N9TLG1"/>
<dbReference type="RefSeq" id="WP_124935771.1">
    <property type="nucleotide sequence ID" value="NZ_RJVQ01000001.1"/>
</dbReference>
<dbReference type="Gene3D" id="3.90.79.10">
    <property type="entry name" value="Nucleoside Triphosphate Pyrophosphohydrolase"/>
    <property type="match status" value="1"/>
</dbReference>
<dbReference type="InterPro" id="IPR036388">
    <property type="entry name" value="WH-like_DNA-bd_sf"/>
</dbReference>
<sequence length="238" mass="26765">MIVTIDMMCLRLTCSGVETLLIKRRNPQRPDCGKWAIPGGIVFDEDLTAQGGEPADIDFESARKRICRQKIHTYPNFISDPLVDGNPKRDPDGWSVSISHYALLNSENVDQIENAGMDTDRQKWVHLQNILDEKVELAFDHVAQVQHAWSKLRAAVEYTSVVLFFLDKEFLVSDIIEAYEKFGVEVNRMTIKRRLIDSGVIVSANKIAASSRGKGGKPATVYRLACSDVSYFQTCLRG</sequence>
<keyword evidence="1" id="KW-0378">Hydrolase</keyword>